<dbReference type="NCBIfam" id="TIGR00422">
    <property type="entry name" value="valS"/>
    <property type="match status" value="1"/>
</dbReference>
<feature type="domain" description="Valyl-tRNA synthetase tRNA-binding arm" evidence="13">
    <location>
        <begin position="880"/>
        <end position="941"/>
    </location>
</feature>
<evidence type="ECO:0000259" key="12">
    <source>
        <dbReference type="Pfam" id="PF08264"/>
    </source>
</evidence>
<evidence type="ECO:0000256" key="3">
    <source>
        <dbReference type="ARBA" id="ARBA00022741"/>
    </source>
</evidence>
<keyword evidence="5 10" id="KW-0648">Protein biosynthesis</keyword>
<evidence type="ECO:0000256" key="8">
    <source>
        <dbReference type="ARBA" id="ARBA00047552"/>
    </source>
</evidence>
<organism evidence="15 17">
    <name type="scientific">Moraxella equi</name>
    <dbReference type="NCBI Taxonomy" id="60442"/>
    <lineage>
        <taxon>Bacteria</taxon>
        <taxon>Pseudomonadati</taxon>
        <taxon>Pseudomonadota</taxon>
        <taxon>Gammaproteobacteria</taxon>
        <taxon>Moraxellales</taxon>
        <taxon>Moraxellaceae</taxon>
        <taxon>Moraxella</taxon>
    </lineage>
</organism>
<dbReference type="Pfam" id="PF10458">
    <property type="entry name" value="Val_tRNA-synt_C"/>
    <property type="match status" value="1"/>
</dbReference>
<dbReference type="Gene3D" id="3.40.50.620">
    <property type="entry name" value="HUPs"/>
    <property type="match status" value="2"/>
</dbReference>
<protein>
    <recommendedName>
        <fullName evidence="10">Valine--tRNA ligase</fullName>
        <ecNumber evidence="10">6.1.1.9</ecNumber>
    </recommendedName>
    <alternativeName>
        <fullName evidence="10">Valyl-tRNA synthetase</fullName>
        <shortName evidence="10">ValRS</shortName>
    </alternativeName>
</protein>
<comment type="domain">
    <text evidence="10">ValRS has two distinct active sites: one for aminoacylation and one for editing. The misactivated threonine is translocated from the active site to the editing site.</text>
</comment>
<dbReference type="GO" id="GO:0005829">
    <property type="term" value="C:cytosol"/>
    <property type="evidence" value="ECO:0007669"/>
    <property type="project" value="TreeGrafter"/>
</dbReference>
<dbReference type="FunFam" id="3.40.50.620:FF:000073">
    <property type="entry name" value="Valine--tRNA ligase"/>
    <property type="match status" value="1"/>
</dbReference>
<comment type="similarity">
    <text evidence="9 10">Belongs to the class-I aminoacyl-tRNA synthetase family. ValS type 1 subfamily.</text>
</comment>
<accession>A0A378QTN0</accession>
<feature type="domain" description="Methionyl/Valyl/Leucyl/Isoleucyl-tRNA synthetase anticodon-binding" evidence="12">
    <location>
        <begin position="665"/>
        <end position="817"/>
    </location>
</feature>
<evidence type="ECO:0000256" key="1">
    <source>
        <dbReference type="ARBA" id="ARBA00022490"/>
    </source>
</evidence>
<feature type="binding site" evidence="10">
    <location>
        <position position="548"/>
    </location>
    <ligand>
        <name>ATP</name>
        <dbReference type="ChEBI" id="CHEBI:30616"/>
    </ligand>
</feature>
<evidence type="ECO:0000256" key="5">
    <source>
        <dbReference type="ARBA" id="ARBA00022917"/>
    </source>
</evidence>
<dbReference type="AlphaFoldDB" id="A0A378QTN0"/>
<dbReference type="InterPro" id="IPR013155">
    <property type="entry name" value="M/V/L/I-tRNA-synth_anticd-bd"/>
</dbReference>
<evidence type="ECO:0000256" key="6">
    <source>
        <dbReference type="ARBA" id="ARBA00023054"/>
    </source>
</evidence>
<dbReference type="PRINTS" id="PR00986">
    <property type="entry name" value="TRNASYNTHVAL"/>
</dbReference>
<dbReference type="SUPFAM" id="SSF46589">
    <property type="entry name" value="tRNA-binding arm"/>
    <property type="match status" value="1"/>
</dbReference>
<evidence type="ECO:0000259" key="13">
    <source>
        <dbReference type="Pfam" id="PF10458"/>
    </source>
</evidence>
<dbReference type="PANTHER" id="PTHR11946">
    <property type="entry name" value="VALYL-TRNA SYNTHETASES"/>
    <property type="match status" value="1"/>
</dbReference>
<sequence length="944" mass="107809">MTLPTTYTPSDIEQKWYTTWEDKGYFRPTLDKPKSFSIAIPPPNVTGSLHMGHGFNNTIMDALTRFHRMKGYNTLWQPGTDHAGIATQMVVERQLGLDGISRHDLGREKFIEKVWEWKGQSGGNITRQIRRLGSSVDWSRERFTMDDDLSKVVKEVFVRLYDEGLIYRKKRLVNWDCKLKTAISDLEVENRDEKGFMYHVRYPFAAGQTDANGASLDGKYMHIATTRPETILADGCLAVHPDDTRYTHLLGKMVHVPLTDRVIPVLADPYPDPEFGTGCVKITPAHDFNDYEVGERHDIEIINLMNLDGTMNENAPSNYQGLDRFEARTKIIDDLQTHGFLEKVEPHELKRPYGDRSGTVIEPLLTDQWYVKIDELAKPAIDAVQNGDIKFVPEQYTNMYMAWMRDIQDWCISRQLWWGHRIPAWYDNNGGVYVGRDEDEVRAKYNLGDTPLRQDEDVLDTWFSSALWTFSTLDWTGTDADFDNAILQNFHPTSVLVTGFDIIFFWVARMIMMTLHFVKDKDGKPQVPFHTVYVHGLVRDSEGQKMSKSKGNVLDPLDLIDSIDLESLVAKRTTGLMNPKDAVKIEKATRKEFPEGILAYGTDAVRFTFASLASTGRDINFDLKRVEGYRNFCNKIWNATRFVLMNVEGKPISDTPRPELWELSEKWIISRLQKCEQAVNLAFETYRFDLASQSIYDFIWNEYCDWYVELVKPVLNDESVSDERKAEIRRVLLSVLEVALRLTHPIMPFITEEIWQTLAPMLGQTGESIMLAPFPVADDERIDEQAENDMAWLQSLIGAVRNIRGEMKLGNAVRLPVLLQGVTDEERASLARIESQFKALAKVERLEFLGNDEKAPLSSSSVIGQATVYVPMKGLIDPTAELNRLQKELDKLTKQYDQIANKLANESFVAKAPPAVVEGEKAKLAELEGQIGKVKESVEQINNM</sequence>
<dbReference type="FunFam" id="3.40.50.620:FF:000020">
    <property type="entry name" value="Valine--tRNA ligase, mitochondrial"/>
    <property type="match status" value="1"/>
</dbReference>
<keyword evidence="6 10" id="KW-0175">Coiled coil</keyword>
<dbReference type="PROSITE" id="PS00178">
    <property type="entry name" value="AA_TRNA_LIGASE_I"/>
    <property type="match status" value="1"/>
</dbReference>
<dbReference type="GO" id="GO:0006438">
    <property type="term" value="P:valyl-tRNA aminoacylation"/>
    <property type="evidence" value="ECO:0007669"/>
    <property type="project" value="UniProtKB-UniRule"/>
</dbReference>
<dbReference type="EMBL" id="UGQF01000001">
    <property type="protein sequence ID" value="STZ04276.1"/>
    <property type="molecule type" value="Genomic_DNA"/>
</dbReference>
<comment type="subcellular location">
    <subcellularLocation>
        <location evidence="10">Cytoplasm</location>
    </subcellularLocation>
</comment>
<dbReference type="SUPFAM" id="SSF50677">
    <property type="entry name" value="ValRS/IleRS/LeuRS editing domain"/>
    <property type="match status" value="1"/>
</dbReference>
<dbReference type="SUPFAM" id="SSF52374">
    <property type="entry name" value="Nucleotidylyl transferase"/>
    <property type="match status" value="1"/>
</dbReference>
<dbReference type="CDD" id="cd07962">
    <property type="entry name" value="Anticodon_Ia_Val"/>
    <property type="match status" value="1"/>
</dbReference>
<feature type="short sequence motif" description="'KMSKS' region" evidence="10">
    <location>
        <begin position="545"/>
        <end position="549"/>
    </location>
</feature>
<evidence type="ECO:0000259" key="11">
    <source>
        <dbReference type="Pfam" id="PF00133"/>
    </source>
</evidence>
<dbReference type="CDD" id="cd00817">
    <property type="entry name" value="ValRS_core"/>
    <property type="match status" value="1"/>
</dbReference>
<dbReference type="InterPro" id="IPR033705">
    <property type="entry name" value="Anticodon_Ia_Val"/>
</dbReference>
<feature type="short sequence motif" description="'HIGH' region" evidence="10">
    <location>
        <begin position="43"/>
        <end position="53"/>
    </location>
</feature>
<dbReference type="Proteomes" id="UP000190777">
    <property type="component" value="Unassembled WGS sequence"/>
</dbReference>
<dbReference type="NCBIfam" id="NF004349">
    <property type="entry name" value="PRK05729.1"/>
    <property type="match status" value="1"/>
</dbReference>
<feature type="coiled-coil region" evidence="10">
    <location>
        <begin position="875"/>
        <end position="944"/>
    </location>
</feature>
<reference evidence="14 16" key="1">
    <citation type="submission" date="2017-03" db="EMBL/GenBank/DDBJ databases">
        <title>Draft genome sequence of Moraxella equi CCUG 4950T type strain.</title>
        <authorList>
            <person name="Salva-Serra F."/>
            <person name="Engstrom-Jakobsson H."/>
            <person name="Thorell K."/>
            <person name="Jaen-Luchoro D."/>
            <person name="Gonzales-Siles L."/>
            <person name="Karlsson R."/>
            <person name="Yazdan S."/>
            <person name="Boulund F."/>
            <person name="Johnning A."/>
            <person name="Engstrand L."/>
            <person name="Kristiansson E."/>
            <person name="Moore E."/>
        </authorList>
    </citation>
    <scope>NUCLEOTIDE SEQUENCE [LARGE SCALE GENOMIC DNA]</scope>
    <source>
        <strain evidence="14 16">CCUG 4950</strain>
    </source>
</reference>
<dbReference type="RefSeq" id="WP_079323916.1">
    <property type="nucleotide sequence ID" value="NZ_MXAP01000006.1"/>
</dbReference>
<dbReference type="InterPro" id="IPR010978">
    <property type="entry name" value="tRNA-bd_arm"/>
</dbReference>
<keyword evidence="3 10" id="KW-0547">Nucleotide-binding</keyword>
<comment type="domain">
    <text evidence="10">The C-terminal coiled-coil domain is crucial for aminoacylation activity.</text>
</comment>
<reference evidence="15 17" key="2">
    <citation type="submission" date="2018-06" db="EMBL/GenBank/DDBJ databases">
        <authorList>
            <consortium name="Pathogen Informatics"/>
            <person name="Doyle S."/>
        </authorList>
    </citation>
    <scope>NUCLEOTIDE SEQUENCE [LARGE SCALE GENOMIC DNA]</scope>
    <source>
        <strain evidence="15 17">NCTC11012</strain>
    </source>
</reference>
<dbReference type="InterPro" id="IPR009008">
    <property type="entry name" value="Val/Leu/Ile-tRNA-synth_edit"/>
</dbReference>
<feature type="domain" description="Aminoacyl-tRNA synthetase class Ia" evidence="11">
    <location>
        <begin position="15"/>
        <end position="622"/>
    </location>
</feature>
<evidence type="ECO:0000313" key="15">
    <source>
        <dbReference type="EMBL" id="STZ04276.1"/>
    </source>
</evidence>
<evidence type="ECO:0000256" key="9">
    <source>
        <dbReference type="ARBA" id="ARBA00060830"/>
    </source>
</evidence>
<keyword evidence="16" id="KW-1185">Reference proteome</keyword>
<keyword evidence="7 10" id="KW-0030">Aminoacyl-tRNA synthetase</keyword>
<dbReference type="Pfam" id="PF00133">
    <property type="entry name" value="tRNA-synt_1"/>
    <property type="match status" value="1"/>
</dbReference>
<keyword evidence="1 10" id="KW-0963">Cytoplasm</keyword>
<gene>
    <name evidence="10 15" type="primary">valS</name>
    <name evidence="14" type="ORF">B5J93_00465</name>
    <name evidence="15" type="ORF">NCTC11012_02546</name>
</gene>
<dbReference type="EC" id="6.1.1.9" evidence="10"/>
<dbReference type="InterPro" id="IPR002303">
    <property type="entry name" value="Valyl-tRNA_ligase"/>
</dbReference>
<evidence type="ECO:0000256" key="10">
    <source>
        <dbReference type="HAMAP-Rule" id="MF_02004"/>
    </source>
</evidence>
<comment type="function">
    <text evidence="10">Catalyzes the attachment of valine to tRNA(Val). As ValRS can inadvertently accommodate and process structurally similar amino acids such as threonine, to avoid such errors, it has a 'posttransfer' editing activity that hydrolyzes mischarged Thr-tRNA(Val) in a tRNA-dependent manner.</text>
</comment>
<dbReference type="FunFam" id="1.10.730.10:FF:000009">
    <property type="entry name" value="Valine--tRNA ligase, mitochondrial"/>
    <property type="match status" value="1"/>
</dbReference>
<dbReference type="InterPro" id="IPR014729">
    <property type="entry name" value="Rossmann-like_a/b/a_fold"/>
</dbReference>
<evidence type="ECO:0000256" key="7">
    <source>
        <dbReference type="ARBA" id="ARBA00023146"/>
    </source>
</evidence>
<dbReference type="InterPro" id="IPR002300">
    <property type="entry name" value="aa-tRNA-synth_Ia"/>
</dbReference>
<dbReference type="HAMAP" id="MF_02004">
    <property type="entry name" value="Val_tRNA_synth_type1"/>
    <property type="match status" value="1"/>
</dbReference>
<evidence type="ECO:0000313" key="16">
    <source>
        <dbReference type="Proteomes" id="UP000190777"/>
    </source>
</evidence>
<dbReference type="Gene3D" id="1.10.730.10">
    <property type="entry name" value="Isoleucyl-tRNA Synthetase, Domain 1"/>
    <property type="match status" value="1"/>
</dbReference>
<evidence type="ECO:0000256" key="2">
    <source>
        <dbReference type="ARBA" id="ARBA00022598"/>
    </source>
</evidence>
<dbReference type="PANTHER" id="PTHR11946:SF93">
    <property type="entry name" value="VALINE--TRNA LIGASE, CHLOROPLASTIC_MITOCHONDRIAL 2"/>
    <property type="match status" value="1"/>
</dbReference>
<dbReference type="InterPro" id="IPR009080">
    <property type="entry name" value="tRNAsynth_Ia_anticodon-bd"/>
</dbReference>
<dbReference type="SUPFAM" id="SSF47323">
    <property type="entry name" value="Anticodon-binding domain of a subclass of class I aminoacyl-tRNA synthetases"/>
    <property type="match status" value="1"/>
</dbReference>
<keyword evidence="4 10" id="KW-0067">ATP-binding</keyword>
<dbReference type="Gene3D" id="3.90.740.10">
    <property type="entry name" value="Valyl/Leucyl/Isoleucyl-tRNA synthetase, editing domain"/>
    <property type="match status" value="1"/>
</dbReference>
<dbReference type="EMBL" id="MXAP01000006">
    <property type="protein sequence ID" value="OPH40194.1"/>
    <property type="molecule type" value="Genomic_DNA"/>
</dbReference>
<dbReference type="InterPro" id="IPR019499">
    <property type="entry name" value="Val-tRNA_synth_tRNA-bd"/>
</dbReference>
<evidence type="ECO:0000313" key="17">
    <source>
        <dbReference type="Proteomes" id="UP000254618"/>
    </source>
</evidence>
<dbReference type="Proteomes" id="UP000254618">
    <property type="component" value="Unassembled WGS sequence"/>
</dbReference>
<dbReference type="FunFam" id="1.10.287.380:FF:000001">
    <property type="entry name" value="Valine--tRNA ligase"/>
    <property type="match status" value="1"/>
</dbReference>
<dbReference type="InterPro" id="IPR037118">
    <property type="entry name" value="Val-tRNA_synth_C_sf"/>
</dbReference>
<dbReference type="Gene3D" id="1.10.287.380">
    <property type="entry name" value="Valyl-tRNA synthetase, C-terminal domain"/>
    <property type="match status" value="1"/>
</dbReference>
<dbReference type="InterPro" id="IPR001412">
    <property type="entry name" value="aa-tRNA-synth_I_CS"/>
</dbReference>
<comment type="catalytic activity">
    <reaction evidence="8 10">
        <text>tRNA(Val) + L-valine + ATP = L-valyl-tRNA(Val) + AMP + diphosphate</text>
        <dbReference type="Rhea" id="RHEA:10704"/>
        <dbReference type="Rhea" id="RHEA-COMP:9672"/>
        <dbReference type="Rhea" id="RHEA-COMP:9708"/>
        <dbReference type="ChEBI" id="CHEBI:30616"/>
        <dbReference type="ChEBI" id="CHEBI:33019"/>
        <dbReference type="ChEBI" id="CHEBI:57762"/>
        <dbReference type="ChEBI" id="CHEBI:78442"/>
        <dbReference type="ChEBI" id="CHEBI:78537"/>
        <dbReference type="ChEBI" id="CHEBI:456215"/>
        <dbReference type="EC" id="6.1.1.9"/>
    </reaction>
</comment>
<comment type="subunit">
    <text evidence="10">Monomer.</text>
</comment>
<dbReference type="Pfam" id="PF08264">
    <property type="entry name" value="Anticodon_1"/>
    <property type="match status" value="1"/>
</dbReference>
<dbReference type="GO" id="GO:0005524">
    <property type="term" value="F:ATP binding"/>
    <property type="evidence" value="ECO:0007669"/>
    <property type="project" value="UniProtKB-UniRule"/>
</dbReference>
<dbReference type="GO" id="GO:0002161">
    <property type="term" value="F:aminoacyl-tRNA deacylase activity"/>
    <property type="evidence" value="ECO:0007669"/>
    <property type="project" value="InterPro"/>
</dbReference>
<proteinExistence type="inferred from homology"/>
<evidence type="ECO:0000313" key="14">
    <source>
        <dbReference type="EMBL" id="OPH40194.1"/>
    </source>
</evidence>
<name>A0A378QTN0_9GAMM</name>
<keyword evidence="2 10" id="KW-0436">Ligase</keyword>
<dbReference type="GO" id="GO:0004832">
    <property type="term" value="F:valine-tRNA ligase activity"/>
    <property type="evidence" value="ECO:0007669"/>
    <property type="project" value="UniProtKB-UniRule"/>
</dbReference>
<evidence type="ECO:0000256" key="4">
    <source>
        <dbReference type="ARBA" id="ARBA00022840"/>
    </source>
</evidence>